<accession>U5W2C2</accession>
<protein>
    <submittedName>
        <fullName evidence="1">Uncharacterized protein</fullName>
    </submittedName>
</protein>
<reference evidence="1 2" key="1">
    <citation type="journal article" date="2014" name="J. Biotechnol.">
        <title>Complete genome sequence of the actinobacterium Actinoplanes friuliensis HAG 010964, producer of the lipopeptide antibiotic friulimycin.</title>
        <authorList>
            <person name="Ruckert C."/>
            <person name="Szczepanowski R."/>
            <person name="Albersmeier A."/>
            <person name="Goesmann A."/>
            <person name="Fischer N."/>
            <person name="Steinkamper A."/>
            <person name="Puhler A."/>
            <person name="Biener R."/>
            <person name="Schwartz D."/>
            <person name="Kalinowski J."/>
        </authorList>
    </citation>
    <scope>NUCLEOTIDE SEQUENCE [LARGE SCALE GENOMIC DNA]</scope>
    <source>
        <strain evidence="1 2">DSM 7358</strain>
    </source>
</reference>
<dbReference type="KEGG" id="afs:AFR_25620"/>
<gene>
    <name evidence="1" type="ORF">AFR_25620</name>
</gene>
<dbReference type="AlphaFoldDB" id="U5W2C2"/>
<keyword evidence="2" id="KW-1185">Reference proteome</keyword>
<dbReference type="EMBL" id="CP006272">
    <property type="protein sequence ID" value="AGZ43388.1"/>
    <property type="molecule type" value="Genomic_DNA"/>
</dbReference>
<dbReference type="PATRIC" id="fig|1246995.3.peg.5193"/>
<dbReference type="RefSeq" id="WP_023364041.1">
    <property type="nucleotide sequence ID" value="NC_022657.1"/>
</dbReference>
<proteinExistence type="predicted"/>
<dbReference type="Proteomes" id="UP000017746">
    <property type="component" value="Chromosome"/>
</dbReference>
<organism evidence="1 2">
    <name type="scientific">Actinoplanes friuliensis DSM 7358</name>
    <dbReference type="NCBI Taxonomy" id="1246995"/>
    <lineage>
        <taxon>Bacteria</taxon>
        <taxon>Bacillati</taxon>
        <taxon>Actinomycetota</taxon>
        <taxon>Actinomycetes</taxon>
        <taxon>Micromonosporales</taxon>
        <taxon>Micromonosporaceae</taxon>
        <taxon>Actinoplanes</taxon>
    </lineage>
</organism>
<evidence type="ECO:0000313" key="1">
    <source>
        <dbReference type="EMBL" id="AGZ43388.1"/>
    </source>
</evidence>
<name>U5W2C2_9ACTN</name>
<evidence type="ECO:0000313" key="2">
    <source>
        <dbReference type="Proteomes" id="UP000017746"/>
    </source>
</evidence>
<sequence>MSLHFLPRSAAMLRADDLTVVHHDDTVSHFTDVIYTLTRDGLRILTLTGDEKIIMAHDILTTHAHFAHTPLAA</sequence>
<dbReference type="HOGENOM" id="CLU_2696157_0_0_11"/>